<comment type="similarity">
    <text evidence="4 10">Belongs to the NAD(P)-dependent epimerase/dehydratase family.</text>
</comment>
<dbReference type="Proteomes" id="UP000075663">
    <property type="component" value="Unassembled WGS sequence"/>
</dbReference>
<evidence type="ECO:0000256" key="8">
    <source>
        <dbReference type="ARBA" id="ARBA00023144"/>
    </source>
</evidence>
<feature type="domain" description="NAD-dependent epimerase/dehydratase" evidence="11">
    <location>
        <begin position="4"/>
        <end position="265"/>
    </location>
</feature>
<dbReference type="Pfam" id="PF01370">
    <property type="entry name" value="Epimerase"/>
    <property type="match status" value="1"/>
</dbReference>
<dbReference type="Gene3D" id="3.90.25.10">
    <property type="entry name" value="UDP-galactose 4-epimerase, domain 1"/>
    <property type="match status" value="1"/>
</dbReference>
<keyword evidence="7 10" id="KW-0520">NAD</keyword>
<dbReference type="GO" id="GO:0003978">
    <property type="term" value="F:UDP-glucose 4-epimerase activity"/>
    <property type="evidence" value="ECO:0007669"/>
    <property type="project" value="UniProtKB-UniRule"/>
</dbReference>
<dbReference type="CDD" id="cd05247">
    <property type="entry name" value="UDP_G4E_1_SDR_e"/>
    <property type="match status" value="1"/>
</dbReference>
<proteinExistence type="inferred from homology"/>
<dbReference type="RefSeq" id="WP_062300799.1">
    <property type="nucleotide sequence ID" value="NZ_LRPB01000023.1"/>
</dbReference>
<evidence type="ECO:0000256" key="10">
    <source>
        <dbReference type="RuleBase" id="RU366046"/>
    </source>
</evidence>
<dbReference type="PANTHER" id="PTHR43725">
    <property type="entry name" value="UDP-GLUCOSE 4-EPIMERASE"/>
    <property type="match status" value="1"/>
</dbReference>
<dbReference type="InterPro" id="IPR005886">
    <property type="entry name" value="UDP_G4E"/>
</dbReference>
<evidence type="ECO:0000256" key="5">
    <source>
        <dbReference type="ARBA" id="ARBA00013189"/>
    </source>
</evidence>
<evidence type="ECO:0000256" key="2">
    <source>
        <dbReference type="ARBA" id="ARBA00001911"/>
    </source>
</evidence>
<dbReference type="GO" id="GO:0006012">
    <property type="term" value="P:galactose metabolic process"/>
    <property type="evidence" value="ECO:0007669"/>
    <property type="project" value="UniProtKB-UniPathway"/>
</dbReference>
<evidence type="ECO:0000256" key="6">
    <source>
        <dbReference type="ARBA" id="ARBA00018569"/>
    </source>
</evidence>
<gene>
    <name evidence="12" type="ORF">AWW67_02370</name>
</gene>
<accession>A0A150XYX9</accession>
<dbReference type="SUPFAM" id="SSF51735">
    <property type="entry name" value="NAD(P)-binding Rossmann-fold domains"/>
    <property type="match status" value="1"/>
</dbReference>
<evidence type="ECO:0000256" key="4">
    <source>
        <dbReference type="ARBA" id="ARBA00007637"/>
    </source>
</evidence>
<dbReference type="EC" id="5.1.3.2" evidence="5 10"/>
<evidence type="ECO:0000259" key="11">
    <source>
        <dbReference type="Pfam" id="PF01370"/>
    </source>
</evidence>
<comment type="pathway">
    <text evidence="3 10">Carbohydrate metabolism; galactose metabolism.</text>
</comment>
<comment type="cofactor">
    <cofactor evidence="2 10">
        <name>NAD(+)</name>
        <dbReference type="ChEBI" id="CHEBI:57540"/>
    </cofactor>
</comment>
<keyword evidence="10" id="KW-0119">Carbohydrate metabolism</keyword>
<dbReference type="UniPathway" id="UPA00214"/>
<keyword evidence="8" id="KW-0299">Galactose metabolism</keyword>
<dbReference type="NCBIfam" id="TIGR01179">
    <property type="entry name" value="galE"/>
    <property type="match status" value="1"/>
</dbReference>
<dbReference type="PRINTS" id="PR01713">
    <property type="entry name" value="NUCEPIMERASE"/>
</dbReference>
<organism evidence="12 13">
    <name type="scientific">Roseivirga seohaensis</name>
    <dbReference type="NCBI Taxonomy" id="1914963"/>
    <lineage>
        <taxon>Bacteria</taxon>
        <taxon>Pseudomonadati</taxon>
        <taxon>Bacteroidota</taxon>
        <taxon>Cytophagia</taxon>
        <taxon>Cytophagales</taxon>
        <taxon>Roseivirgaceae</taxon>
        <taxon>Roseivirga</taxon>
    </lineage>
</organism>
<protein>
    <recommendedName>
        <fullName evidence="6 10">UDP-glucose 4-epimerase</fullName>
        <ecNumber evidence="5 10">5.1.3.2</ecNumber>
    </recommendedName>
</protein>
<dbReference type="STRING" id="1914963.AWW67_02370"/>
<reference evidence="12 13" key="1">
    <citation type="submission" date="2016-01" db="EMBL/GenBank/DDBJ databases">
        <title>Genome sequencing of Roseivirga seohaensis SW-152.</title>
        <authorList>
            <person name="Selvaratnam C."/>
            <person name="Thevarajoo S."/>
            <person name="Goh K.M."/>
            <person name="Ee R."/>
            <person name="Chan K.-G."/>
            <person name="Chong C.S."/>
        </authorList>
    </citation>
    <scope>NUCLEOTIDE SEQUENCE [LARGE SCALE GENOMIC DNA]</scope>
    <source>
        <strain evidence="12 13">SW-152</strain>
    </source>
</reference>
<comment type="subunit">
    <text evidence="10">Homodimer.</text>
</comment>
<dbReference type="InterPro" id="IPR036291">
    <property type="entry name" value="NAD(P)-bd_dom_sf"/>
</dbReference>
<comment type="catalytic activity">
    <reaction evidence="1 10">
        <text>UDP-alpha-D-glucose = UDP-alpha-D-galactose</text>
        <dbReference type="Rhea" id="RHEA:22168"/>
        <dbReference type="ChEBI" id="CHEBI:58885"/>
        <dbReference type="ChEBI" id="CHEBI:66914"/>
        <dbReference type="EC" id="5.1.3.2"/>
    </reaction>
</comment>
<evidence type="ECO:0000256" key="9">
    <source>
        <dbReference type="ARBA" id="ARBA00023235"/>
    </source>
</evidence>
<dbReference type="Gene3D" id="3.40.50.720">
    <property type="entry name" value="NAD(P)-binding Rossmann-like Domain"/>
    <property type="match status" value="1"/>
</dbReference>
<dbReference type="EMBL" id="LRPB01000023">
    <property type="protein sequence ID" value="KYG83980.1"/>
    <property type="molecule type" value="Genomic_DNA"/>
</dbReference>
<evidence type="ECO:0000256" key="3">
    <source>
        <dbReference type="ARBA" id="ARBA00004947"/>
    </source>
</evidence>
<dbReference type="AlphaFoldDB" id="A0A150XYX9"/>
<dbReference type="InterPro" id="IPR001509">
    <property type="entry name" value="Epimerase_deHydtase"/>
</dbReference>
<keyword evidence="9 10" id="KW-0413">Isomerase</keyword>
<evidence type="ECO:0000256" key="1">
    <source>
        <dbReference type="ARBA" id="ARBA00000083"/>
    </source>
</evidence>
<dbReference type="PANTHER" id="PTHR43725:SF47">
    <property type="entry name" value="UDP-GLUCOSE 4-EPIMERASE"/>
    <property type="match status" value="1"/>
</dbReference>
<name>A0A150XYX9_9BACT</name>
<sequence>MQNILVTGGAGYIGSHTVVELHNAGYNPIIVDNLSNSRKSVLTGLKNITGKDFTFYQIDCNDKDAFRQVFKAHEISGVIHFAAYKAVGESVAKPLEYYENNVGSLMTLIRLMKEEGVEKLIFSSSCTVYGQPDQLPVTEQSPKKTAESPYGNTKQVCEEVIEDTSISDKSFRAIALRYFNPVGAHPSSEIGELPLGIPNNLVPFITQTAAGWREQLTVFGDDYDTEDGSCVRDYIHVVDLAKAHVKSLEYLTKHANLSFDIFNIGTGKGNTVLEIVNTFEEVSGVKLNYRIGERRGGDIEKIYADVTKSSETLGWKTEKSLKDSLTDSWNWQKTLKQDV</sequence>
<comment type="caution">
    <text evidence="12">The sequence shown here is derived from an EMBL/GenBank/DDBJ whole genome shotgun (WGS) entry which is preliminary data.</text>
</comment>
<evidence type="ECO:0000313" key="12">
    <source>
        <dbReference type="EMBL" id="KYG83980.1"/>
    </source>
</evidence>
<evidence type="ECO:0000313" key="13">
    <source>
        <dbReference type="Proteomes" id="UP000075663"/>
    </source>
</evidence>
<dbReference type="GO" id="GO:0005829">
    <property type="term" value="C:cytosol"/>
    <property type="evidence" value="ECO:0007669"/>
    <property type="project" value="TreeGrafter"/>
</dbReference>
<evidence type="ECO:0000256" key="7">
    <source>
        <dbReference type="ARBA" id="ARBA00023027"/>
    </source>
</evidence>